<dbReference type="OrthoDB" id="95037at2759"/>
<proteinExistence type="predicted"/>
<reference evidence="3" key="1">
    <citation type="submission" date="2017-03" db="EMBL/GenBank/DDBJ databases">
        <title>Phytopthora megakarya and P. palmivora, two closely related causual agents of cacao black pod achieved similar genome size and gene model numbers by different mechanisms.</title>
        <authorList>
            <person name="Ali S."/>
            <person name="Shao J."/>
            <person name="Larry D.J."/>
            <person name="Kronmiller B."/>
            <person name="Shen D."/>
            <person name="Strem M.D."/>
            <person name="Melnick R.L."/>
            <person name="Guiltinan M.J."/>
            <person name="Tyler B.M."/>
            <person name="Meinhardt L.W."/>
            <person name="Bailey B.A."/>
        </authorList>
    </citation>
    <scope>NUCLEOTIDE SEQUENCE [LARGE SCALE GENOMIC DNA]</scope>
    <source>
        <strain evidence="3">zdho120</strain>
    </source>
</reference>
<protein>
    <submittedName>
        <fullName evidence="2">Uncharacterized protein</fullName>
    </submittedName>
</protein>
<keyword evidence="1" id="KW-1133">Transmembrane helix</keyword>
<dbReference type="Proteomes" id="UP000198211">
    <property type="component" value="Unassembled WGS sequence"/>
</dbReference>
<dbReference type="AlphaFoldDB" id="A0A225WH44"/>
<keyword evidence="1" id="KW-0812">Transmembrane</keyword>
<organism evidence="2 3">
    <name type="scientific">Phytophthora megakarya</name>
    <dbReference type="NCBI Taxonomy" id="4795"/>
    <lineage>
        <taxon>Eukaryota</taxon>
        <taxon>Sar</taxon>
        <taxon>Stramenopiles</taxon>
        <taxon>Oomycota</taxon>
        <taxon>Peronosporomycetes</taxon>
        <taxon>Peronosporales</taxon>
        <taxon>Peronosporaceae</taxon>
        <taxon>Phytophthora</taxon>
    </lineage>
</organism>
<evidence type="ECO:0000313" key="3">
    <source>
        <dbReference type="Proteomes" id="UP000198211"/>
    </source>
</evidence>
<evidence type="ECO:0000256" key="1">
    <source>
        <dbReference type="SAM" id="Phobius"/>
    </source>
</evidence>
<sequence>MDGSRIFNVDETSFESGKTSTEVIALRGSRNVWHTDPTINFHLFIVACVCAAGFVVPPLFILPVERVDNKILEACQYLPGAAVTTTATLKKNITSGFKGCGIYPLSKVNMSAKLTNFQRNGAPVPVKRAAWIRVKEAVQQDMLTLPPPRQTRAKKRKITVSGRILTRELFETEAESVKKTRKQRNPEAQAKCDEVLYVAVVLHL</sequence>
<gene>
    <name evidence="2" type="ORF">PHMEG_0009045</name>
</gene>
<comment type="caution">
    <text evidence="2">The sequence shown here is derived from an EMBL/GenBank/DDBJ whole genome shotgun (WGS) entry which is preliminary data.</text>
</comment>
<keyword evidence="1" id="KW-0472">Membrane</keyword>
<name>A0A225WH44_9STRA</name>
<feature type="transmembrane region" description="Helical" evidence="1">
    <location>
        <begin position="39"/>
        <end position="62"/>
    </location>
</feature>
<evidence type="ECO:0000313" key="2">
    <source>
        <dbReference type="EMBL" id="OWZ17063.1"/>
    </source>
</evidence>
<accession>A0A225WH44</accession>
<dbReference type="EMBL" id="NBNE01000820">
    <property type="protein sequence ID" value="OWZ17063.1"/>
    <property type="molecule type" value="Genomic_DNA"/>
</dbReference>
<keyword evidence="3" id="KW-1185">Reference proteome</keyword>